<evidence type="ECO:0000256" key="9">
    <source>
        <dbReference type="RuleBase" id="RU361228"/>
    </source>
</evidence>
<dbReference type="GO" id="GO:0016779">
    <property type="term" value="F:nucleotidyltransferase activity"/>
    <property type="evidence" value="ECO:0007669"/>
    <property type="project" value="UniProtKB-KW"/>
</dbReference>
<dbReference type="InterPro" id="IPR011990">
    <property type="entry name" value="TPR-like_helical_dom_sf"/>
</dbReference>
<feature type="repeat" description="TPR" evidence="8">
    <location>
        <begin position="37"/>
        <end position="70"/>
    </location>
</feature>
<dbReference type="InterPro" id="IPR013105">
    <property type="entry name" value="TPR_2"/>
</dbReference>
<sequence>MSFDDLLSIAKNLKNDEKMDEAINYFELACKVNPLSSAAWFWRGYCLYFIERFEEAFECYEEASLLDPTDIHVWNNKALALQRLGRFKESIKYFDEALNIQSDNVTSYIYKGFSLVCMGSYDEGMACYDQAVQLPTSYDNMKKSDAWIYKGLALHLLGRYEETIPCFDESLNLNRRNSYAWNDKGYALLNLGRYEESVICFDEAIKIRADNANPWNNRVKSMQRLENYDAMLHCYDQSIKINSQDSDVWFDKATCLMNMSRFEESLKAFGESLHINPNNSDAWNYKGLIHFKLSNYNISITCFDKSIELNPKNKSAINNKKCVTALLATIEGPKCPSDTKVKFLCPLIKVNEHKSFEDAVFLALNQNLLKKDYQELCQRALSKRMEKVEEDIDLIDLSEEEYLAIFFYTTGLPNTAPIEQLLNQVLENENENEWIQNISNWKYYMNYLLDALCKLCPDFHSDLLYQSLTFDITQTQPDIYQLNHTISFPTFLSTTTEKDSVLKVLSDDKPTTLLIIQKHFSGRSITSFSSHNENEVLFPPNSTFLITNITNQNKRTHIYLKQIPSLEPHLFETRTVQ</sequence>
<dbReference type="SUPFAM" id="SSF56399">
    <property type="entry name" value="ADP-ribosylation"/>
    <property type="match status" value="1"/>
</dbReference>
<dbReference type="InterPro" id="IPR019734">
    <property type="entry name" value="TPR_rpt"/>
</dbReference>
<reference evidence="10" key="1">
    <citation type="journal article" date="2020" name="J. Eukaryot. Microbiol.">
        <title>De novo Sequencing, Assembly and Annotation of the Transcriptome for the Free-Living Testate Amoeba Arcella intermedia.</title>
        <authorList>
            <person name="Ribeiro G.M."/>
            <person name="Porfirio-Sousa A.L."/>
            <person name="Maurer-Alcala X.X."/>
            <person name="Katz L.A."/>
            <person name="Lahr D.J.G."/>
        </authorList>
    </citation>
    <scope>NUCLEOTIDE SEQUENCE</scope>
</reference>
<evidence type="ECO:0000313" key="10">
    <source>
        <dbReference type="EMBL" id="NDV30437.1"/>
    </source>
</evidence>
<dbReference type="EMBL" id="GIBP01001468">
    <property type="protein sequence ID" value="NDV30437.1"/>
    <property type="molecule type" value="Transcribed_RNA"/>
</dbReference>
<comment type="catalytic activity">
    <reaction evidence="7 9">
        <text>L-arginyl-[protein] + NAD(+) = N(omega)-(ADP-D-ribosyl)-L-arginyl-[protein] + nicotinamide + H(+)</text>
        <dbReference type="Rhea" id="RHEA:19149"/>
        <dbReference type="Rhea" id="RHEA-COMP:10532"/>
        <dbReference type="Rhea" id="RHEA-COMP:15087"/>
        <dbReference type="ChEBI" id="CHEBI:15378"/>
        <dbReference type="ChEBI" id="CHEBI:17154"/>
        <dbReference type="ChEBI" id="CHEBI:29965"/>
        <dbReference type="ChEBI" id="CHEBI:57540"/>
        <dbReference type="ChEBI" id="CHEBI:142554"/>
        <dbReference type="EC" id="2.4.2.31"/>
    </reaction>
</comment>
<dbReference type="InterPro" id="IPR000768">
    <property type="entry name" value="ART"/>
</dbReference>
<comment type="similarity">
    <text evidence="1 9">Belongs to the Arg-specific ADP-ribosyltransferase family.</text>
</comment>
<organism evidence="10">
    <name type="scientific">Arcella intermedia</name>
    <dbReference type="NCBI Taxonomy" id="1963864"/>
    <lineage>
        <taxon>Eukaryota</taxon>
        <taxon>Amoebozoa</taxon>
        <taxon>Tubulinea</taxon>
        <taxon>Elardia</taxon>
        <taxon>Arcellinida</taxon>
        <taxon>Sphaerothecina</taxon>
        <taxon>Arcellidae</taxon>
        <taxon>Arcella</taxon>
    </lineage>
</organism>
<feature type="repeat" description="TPR" evidence="8">
    <location>
        <begin position="71"/>
        <end position="104"/>
    </location>
</feature>
<keyword evidence="5" id="KW-0677">Repeat</keyword>
<dbReference type="Pfam" id="PF01129">
    <property type="entry name" value="ART"/>
    <property type="match status" value="1"/>
</dbReference>
<evidence type="ECO:0000256" key="1">
    <source>
        <dbReference type="ARBA" id="ARBA00009558"/>
    </source>
</evidence>
<feature type="repeat" description="TPR" evidence="8">
    <location>
        <begin position="178"/>
        <end position="211"/>
    </location>
</feature>
<keyword evidence="4" id="KW-0548">Nucleotidyltransferase</keyword>
<evidence type="ECO:0000256" key="7">
    <source>
        <dbReference type="ARBA" id="ARBA00047597"/>
    </source>
</evidence>
<dbReference type="PANTHER" id="PTHR44943:SF8">
    <property type="entry name" value="TPR REPEAT-CONTAINING PROTEIN MJ0263"/>
    <property type="match status" value="1"/>
</dbReference>
<dbReference type="AlphaFoldDB" id="A0A6B2L0K1"/>
<dbReference type="PROSITE" id="PS51996">
    <property type="entry name" value="TR_MART"/>
    <property type="match status" value="1"/>
</dbReference>
<evidence type="ECO:0000256" key="3">
    <source>
        <dbReference type="ARBA" id="ARBA00022679"/>
    </source>
</evidence>
<evidence type="ECO:0000256" key="5">
    <source>
        <dbReference type="ARBA" id="ARBA00022737"/>
    </source>
</evidence>
<feature type="repeat" description="TPR" evidence="8">
    <location>
        <begin position="246"/>
        <end position="279"/>
    </location>
</feature>
<dbReference type="PANTHER" id="PTHR44943">
    <property type="entry name" value="CELLULOSE SYNTHASE OPERON PROTEIN C"/>
    <property type="match status" value="1"/>
</dbReference>
<accession>A0A6B2L0K1</accession>
<dbReference type="EC" id="2.4.2.31" evidence="9"/>
<proteinExistence type="inferred from homology"/>
<name>A0A6B2L0K1_9EUKA</name>
<feature type="repeat" description="TPR" evidence="8">
    <location>
        <begin position="144"/>
        <end position="177"/>
    </location>
</feature>
<feature type="repeat" description="TPR" evidence="8">
    <location>
        <begin position="280"/>
        <end position="313"/>
    </location>
</feature>
<keyword evidence="2 9" id="KW-0328">Glycosyltransferase</keyword>
<dbReference type="Pfam" id="PF00515">
    <property type="entry name" value="TPR_1"/>
    <property type="match status" value="1"/>
</dbReference>
<keyword evidence="9" id="KW-0521">NADP</keyword>
<dbReference type="GO" id="GO:0106274">
    <property type="term" value="F:NAD+-protein-arginine ADP-ribosyltransferase activity"/>
    <property type="evidence" value="ECO:0007669"/>
    <property type="project" value="UniProtKB-EC"/>
</dbReference>
<evidence type="ECO:0000256" key="6">
    <source>
        <dbReference type="ARBA" id="ARBA00022803"/>
    </source>
</evidence>
<dbReference type="Pfam" id="PF13181">
    <property type="entry name" value="TPR_8"/>
    <property type="match status" value="2"/>
</dbReference>
<dbReference type="SMART" id="SM00028">
    <property type="entry name" value="TPR"/>
    <property type="match status" value="9"/>
</dbReference>
<keyword evidence="6 8" id="KW-0802">TPR repeat</keyword>
<keyword evidence="9" id="KW-0520">NAD</keyword>
<evidence type="ECO:0000256" key="8">
    <source>
        <dbReference type="PROSITE-ProRule" id="PRU00339"/>
    </source>
</evidence>
<evidence type="ECO:0000256" key="4">
    <source>
        <dbReference type="ARBA" id="ARBA00022695"/>
    </source>
</evidence>
<dbReference type="Gene3D" id="3.90.176.10">
    <property type="entry name" value="Toxin ADP-ribosyltransferase, Chain A, domain 1"/>
    <property type="match status" value="1"/>
</dbReference>
<keyword evidence="3 9" id="KW-0808">Transferase</keyword>
<dbReference type="SUPFAM" id="SSF48452">
    <property type="entry name" value="TPR-like"/>
    <property type="match status" value="1"/>
</dbReference>
<protein>
    <recommendedName>
        <fullName evidence="9">NAD(P)(+)--arginine ADP-ribosyltransferase</fullName>
        <ecNumber evidence="9">2.4.2.31</ecNumber>
    </recommendedName>
    <alternativeName>
        <fullName evidence="9">Mono(ADP-ribosyl)transferase</fullName>
    </alternativeName>
</protein>
<dbReference type="Pfam" id="PF07719">
    <property type="entry name" value="TPR_2"/>
    <property type="match status" value="2"/>
</dbReference>
<dbReference type="Gene3D" id="1.25.40.10">
    <property type="entry name" value="Tetratricopeptide repeat domain"/>
    <property type="match status" value="3"/>
</dbReference>
<dbReference type="InterPro" id="IPR051685">
    <property type="entry name" value="Ycf3/AcsC/BcsC/TPR_MFPF"/>
</dbReference>
<dbReference type="PROSITE" id="PS50005">
    <property type="entry name" value="TPR"/>
    <property type="match status" value="6"/>
</dbReference>
<evidence type="ECO:0000256" key="2">
    <source>
        <dbReference type="ARBA" id="ARBA00022676"/>
    </source>
</evidence>